<keyword evidence="2" id="KW-1185">Reference proteome</keyword>
<evidence type="ECO:0000313" key="1">
    <source>
        <dbReference type="EMBL" id="GFT24372.1"/>
    </source>
</evidence>
<dbReference type="AlphaFoldDB" id="A0A8X6NPA5"/>
<evidence type="ECO:0000313" key="2">
    <source>
        <dbReference type="Proteomes" id="UP000887013"/>
    </source>
</evidence>
<proteinExistence type="predicted"/>
<name>A0A8X6NPA5_NEPPI</name>
<reference evidence="1" key="1">
    <citation type="submission" date="2020-08" db="EMBL/GenBank/DDBJ databases">
        <title>Multicomponent nature underlies the extraordinary mechanical properties of spider dragline silk.</title>
        <authorList>
            <person name="Kono N."/>
            <person name="Nakamura H."/>
            <person name="Mori M."/>
            <person name="Yoshida Y."/>
            <person name="Ohtoshi R."/>
            <person name="Malay A.D."/>
            <person name="Moran D.A.P."/>
            <person name="Tomita M."/>
            <person name="Numata K."/>
            <person name="Arakawa K."/>
        </authorList>
    </citation>
    <scope>NUCLEOTIDE SEQUENCE</scope>
</reference>
<gene>
    <name evidence="1" type="primary">AVEN_190527_1</name>
    <name evidence="1" type="ORF">NPIL_641341</name>
</gene>
<dbReference type="EMBL" id="BMAW01106458">
    <property type="protein sequence ID" value="GFT24372.1"/>
    <property type="molecule type" value="Genomic_DNA"/>
</dbReference>
<sequence length="115" mass="13387">MLRRMTLVNELAPCYYTKTSETGEHEIENQIENLLQESKYSDDVKAKLLSQLLIKYQCIINEPRRPVRGTIEETKEPEKPKSNTVEEPILCNIILSVPVNFQKFIPLVVEKLKKK</sequence>
<dbReference type="Proteomes" id="UP000887013">
    <property type="component" value="Unassembled WGS sequence"/>
</dbReference>
<accession>A0A8X6NPA5</accession>
<organism evidence="1 2">
    <name type="scientific">Nephila pilipes</name>
    <name type="common">Giant wood spider</name>
    <name type="synonym">Nephila maculata</name>
    <dbReference type="NCBI Taxonomy" id="299642"/>
    <lineage>
        <taxon>Eukaryota</taxon>
        <taxon>Metazoa</taxon>
        <taxon>Ecdysozoa</taxon>
        <taxon>Arthropoda</taxon>
        <taxon>Chelicerata</taxon>
        <taxon>Arachnida</taxon>
        <taxon>Araneae</taxon>
        <taxon>Araneomorphae</taxon>
        <taxon>Entelegynae</taxon>
        <taxon>Araneoidea</taxon>
        <taxon>Nephilidae</taxon>
        <taxon>Nephila</taxon>
    </lineage>
</organism>
<comment type="caution">
    <text evidence="1">The sequence shown here is derived from an EMBL/GenBank/DDBJ whole genome shotgun (WGS) entry which is preliminary data.</text>
</comment>
<protein>
    <submittedName>
        <fullName evidence="1">Uncharacterized protein</fullName>
    </submittedName>
</protein>